<accession>A0A934Q8Q4</accession>
<evidence type="ECO:0000313" key="4">
    <source>
        <dbReference type="Proteomes" id="UP000608530"/>
    </source>
</evidence>
<sequence>MATGWVWNEAFNWHNTGNGAGWLPPGGYIEPFHSLESPESKGRLANLVEVSGLASQLLRIDASEAADEEILRVHTPEYLERLRELDQTGGDTGEVAHMGPGGLWIARLAAGAVSNAMRSVLRGDVDNAYALVRPAGHHAEADRGRGFCILANASIAIASAREEFDVGRVAVVDWDVHHGNGTQAAFWDDPETLTISIHQDRLYPTDSGLHAENGGPGAEGAALNVPLPPGCGDDAYVEAVERVVVPALRRFKPEVIHVASGFDASVWDPLGRMMVTSDGFRRLARLMKDLAEELCDGRLVFGHEGGYSAHYVPFCGLAVLEELAGLETPVEDPFLEGLLAYPQHRLQPHQDEAIREAAQLVARVPGR</sequence>
<dbReference type="EMBL" id="JAEHOH010000007">
    <property type="protein sequence ID" value="MBK0418612.1"/>
    <property type="molecule type" value="Genomic_DNA"/>
</dbReference>
<dbReference type="Proteomes" id="UP000608530">
    <property type="component" value="Unassembled WGS sequence"/>
</dbReference>
<dbReference type="InterPro" id="IPR023801">
    <property type="entry name" value="His_deacetylse_dom"/>
</dbReference>
<name>A0A934Q8Q4_9MICO</name>
<dbReference type="GO" id="GO:0004407">
    <property type="term" value="F:histone deacetylase activity"/>
    <property type="evidence" value="ECO:0007669"/>
    <property type="project" value="TreeGrafter"/>
</dbReference>
<dbReference type="PANTHER" id="PTHR10625">
    <property type="entry name" value="HISTONE DEACETYLASE HDAC1-RELATED"/>
    <property type="match status" value="1"/>
</dbReference>
<dbReference type="CDD" id="cd09996">
    <property type="entry name" value="HDAC_classII_1"/>
    <property type="match status" value="1"/>
</dbReference>
<dbReference type="InterPro" id="IPR000286">
    <property type="entry name" value="HDACs"/>
</dbReference>
<protein>
    <submittedName>
        <fullName evidence="3">Class II histone deacetylase</fullName>
    </submittedName>
</protein>
<dbReference type="PRINTS" id="PR01270">
    <property type="entry name" value="HDASUPER"/>
</dbReference>
<gene>
    <name evidence="3" type="ORF">JD276_06135</name>
</gene>
<keyword evidence="4" id="KW-1185">Reference proteome</keyword>
<evidence type="ECO:0000259" key="2">
    <source>
        <dbReference type="Pfam" id="PF00850"/>
    </source>
</evidence>
<feature type="domain" description="Histone deacetylase" evidence="2">
    <location>
        <begin position="38"/>
        <end position="320"/>
    </location>
</feature>
<dbReference type="Gene3D" id="3.40.800.20">
    <property type="entry name" value="Histone deacetylase domain"/>
    <property type="match status" value="1"/>
</dbReference>
<comment type="similarity">
    <text evidence="1">Belongs to the histone deacetylase family.</text>
</comment>
<dbReference type="AlphaFoldDB" id="A0A934Q8Q4"/>
<dbReference type="RefSeq" id="WP_200114786.1">
    <property type="nucleotide sequence ID" value="NZ_JAEHOH010000007.1"/>
</dbReference>
<dbReference type="PANTHER" id="PTHR10625:SF31">
    <property type="entry name" value="HISTONE DEACETYLASE DOMAIN-CONTAINING PROTEIN"/>
    <property type="match status" value="1"/>
</dbReference>
<dbReference type="GO" id="GO:0040029">
    <property type="term" value="P:epigenetic regulation of gene expression"/>
    <property type="evidence" value="ECO:0007669"/>
    <property type="project" value="TreeGrafter"/>
</dbReference>
<proteinExistence type="inferred from homology"/>
<dbReference type="SUPFAM" id="SSF52768">
    <property type="entry name" value="Arginase/deacetylase"/>
    <property type="match status" value="1"/>
</dbReference>
<dbReference type="GO" id="GO:0005737">
    <property type="term" value="C:cytoplasm"/>
    <property type="evidence" value="ECO:0007669"/>
    <property type="project" value="TreeGrafter"/>
</dbReference>
<evidence type="ECO:0000313" key="3">
    <source>
        <dbReference type="EMBL" id="MBK0418612.1"/>
    </source>
</evidence>
<dbReference type="InterPro" id="IPR037138">
    <property type="entry name" value="His_deacetylse_dom_sf"/>
</dbReference>
<evidence type="ECO:0000256" key="1">
    <source>
        <dbReference type="ARBA" id="ARBA00005947"/>
    </source>
</evidence>
<reference evidence="3" key="1">
    <citation type="submission" date="2020-12" db="EMBL/GenBank/DDBJ databases">
        <title>Leucobacter sp. CAS1, isolated from Chromium sludge.</title>
        <authorList>
            <person name="Xu Z."/>
        </authorList>
    </citation>
    <scope>NUCLEOTIDE SEQUENCE</scope>
    <source>
        <strain evidence="3">CSA1</strain>
    </source>
</reference>
<comment type="caution">
    <text evidence="3">The sequence shown here is derived from an EMBL/GenBank/DDBJ whole genome shotgun (WGS) entry which is preliminary data.</text>
</comment>
<dbReference type="InterPro" id="IPR023696">
    <property type="entry name" value="Ureohydrolase_dom_sf"/>
</dbReference>
<organism evidence="3 4">
    <name type="scientific">Leucobacter chromiisoli</name>
    <dbReference type="NCBI Taxonomy" id="2796471"/>
    <lineage>
        <taxon>Bacteria</taxon>
        <taxon>Bacillati</taxon>
        <taxon>Actinomycetota</taxon>
        <taxon>Actinomycetes</taxon>
        <taxon>Micrococcales</taxon>
        <taxon>Microbacteriaceae</taxon>
        <taxon>Leucobacter</taxon>
    </lineage>
</organism>
<dbReference type="Pfam" id="PF00850">
    <property type="entry name" value="Hist_deacetyl"/>
    <property type="match status" value="1"/>
</dbReference>